<evidence type="ECO:0000313" key="4">
    <source>
        <dbReference type="Proteomes" id="UP000215199"/>
    </source>
</evidence>
<feature type="compositionally biased region" description="Low complexity" evidence="1">
    <location>
        <begin position="234"/>
        <end position="263"/>
    </location>
</feature>
<feature type="compositionally biased region" description="Low complexity" evidence="1">
    <location>
        <begin position="83"/>
        <end position="101"/>
    </location>
</feature>
<keyword evidence="2" id="KW-0732">Signal</keyword>
<dbReference type="Proteomes" id="UP000215199">
    <property type="component" value="Unassembled WGS sequence"/>
</dbReference>
<dbReference type="EMBL" id="NMUL01000054">
    <property type="protein sequence ID" value="OXM60837.1"/>
    <property type="molecule type" value="Genomic_DNA"/>
</dbReference>
<keyword evidence="4" id="KW-1185">Reference proteome</keyword>
<protein>
    <submittedName>
        <fullName evidence="3">Uncharacterized protein</fullName>
    </submittedName>
</protein>
<dbReference type="AlphaFoldDB" id="A0A229SP61"/>
<organism evidence="3 4">
    <name type="scientific">Amycolatopsis vastitatis</name>
    <dbReference type="NCBI Taxonomy" id="1905142"/>
    <lineage>
        <taxon>Bacteria</taxon>
        <taxon>Bacillati</taxon>
        <taxon>Actinomycetota</taxon>
        <taxon>Actinomycetes</taxon>
        <taxon>Pseudonocardiales</taxon>
        <taxon>Pseudonocardiaceae</taxon>
        <taxon>Amycolatopsis</taxon>
    </lineage>
</organism>
<evidence type="ECO:0000256" key="1">
    <source>
        <dbReference type="SAM" id="MobiDB-lite"/>
    </source>
</evidence>
<feature type="compositionally biased region" description="Basic residues" evidence="1">
    <location>
        <begin position="221"/>
        <end position="233"/>
    </location>
</feature>
<feature type="chain" id="PRO_5012827698" evidence="2">
    <location>
        <begin position="31"/>
        <end position="263"/>
    </location>
</feature>
<dbReference type="OrthoDB" id="9842142at2"/>
<evidence type="ECO:0000256" key="2">
    <source>
        <dbReference type="SAM" id="SignalP"/>
    </source>
</evidence>
<accession>A0A229SP61</accession>
<feature type="compositionally biased region" description="Low complexity" evidence="1">
    <location>
        <begin position="41"/>
        <end position="52"/>
    </location>
</feature>
<dbReference type="RefSeq" id="WP_093952952.1">
    <property type="nucleotide sequence ID" value="NZ_NMUL01000054.1"/>
</dbReference>
<feature type="compositionally biased region" description="Basic and acidic residues" evidence="1">
    <location>
        <begin position="73"/>
        <end position="82"/>
    </location>
</feature>
<feature type="region of interest" description="Disordered" evidence="1">
    <location>
        <begin position="218"/>
        <end position="263"/>
    </location>
</feature>
<sequence length="263" mass="27082">MKRNLKRAAVYGVAGLATAAIGASTASALAEDGQENHDVKPAQAAPQAAPVPQRVPPAAAPPARVAKPQHTVDGPKKPEPRHVVPAAPHRPALAAARPVLPKQTTAKHAKSPSRTRSSAVQKTVDASTTRYIVRAAVQAATPAVEKIVADTTGQGIDEAVKAVGVAHQAVQDAEKTLGEAGKALTKAKDTLGKTKADLEKIRDGLKIKKVPCDDVPVRKTEHGKRTHDRHGKVVSKTASVTSGGVTSTSTATSTNGTVSAAAW</sequence>
<feature type="signal peptide" evidence="2">
    <location>
        <begin position="1"/>
        <end position="30"/>
    </location>
</feature>
<gene>
    <name evidence="3" type="ORF">CF165_40880</name>
</gene>
<feature type="region of interest" description="Disordered" evidence="1">
    <location>
        <begin position="29"/>
        <end position="122"/>
    </location>
</feature>
<evidence type="ECO:0000313" key="3">
    <source>
        <dbReference type="EMBL" id="OXM60837.1"/>
    </source>
</evidence>
<reference evidence="4" key="1">
    <citation type="submission" date="2017-07" db="EMBL/GenBank/DDBJ databases">
        <title>Comparative genome mining reveals phylogenetic distribution patterns of secondary metabolites in Amycolatopsis.</title>
        <authorList>
            <person name="Adamek M."/>
            <person name="Alanjary M."/>
            <person name="Sales-Ortells H."/>
            <person name="Goodfellow M."/>
            <person name="Bull A.T."/>
            <person name="Kalinowski J."/>
            <person name="Ziemert N."/>
        </authorList>
    </citation>
    <scope>NUCLEOTIDE SEQUENCE [LARGE SCALE GENOMIC DNA]</scope>
    <source>
        <strain evidence="4">H5</strain>
    </source>
</reference>
<proteinExistence type="predicted"/>
<comment type="caution">
    <text evidence="3">The sequence shown here is derived from an EMBL/GenBank/DDBJ whole genome shotgun (WGS) entry which is preliminary data.</text>
</comment>
<name>A0A229SP61_9PSEU</name>